<dbReference type="AlphaFoldDB" id="A0A6I6DCM6"/>
<proteinExistence type="predicted"/>
<sequence>MIGGGVQYMNHIPIDAGVDLHLRGYRTRSCVATIWQN</sequence>
<keyword evidence="2" id="KW-1185">Reference proteome</keyword>
<dbReference type="KEGG" id="salq:SYNTR_0297"/>
<gene>
    <name evidence="1" type="ORF">SYNTR_0297</name>
</gene>
<reference evidence="2" key="1">
    <citation type="journal article" date="2019" name="Microbiology">
        <title>Complete Genome Sequence of an Uncultured Bacterium of the Candidate Phylum Bipolaricaulota.</title>
        <authorList>
            <person name="Kadnikov V.V."/>
            <person name="Mardanov A.V."/>
            <person name="Beletsky A.V."/>
            <person name="Frank Y.A."/>
            <person name="Karnachuk O.V."/>
            <person name="Ravin N.V."/>
        </authorList>
    </citation>
    <scope>NUCLEOTIDE SEQUENCE [LARGE SCALE GENOMIC DNA]</scope>
</reference>
<protein>
    <submittedName>
        <fullName evidence="1">Uncharacterized protein</fullName>
    </submittedName>
</protein>
<dbReference type="EMBL" id="CP046457">
    <property type="protein sequence ID" value="QGT98890.1"/>
    <property type="molecule type" value="Genomic_DNA"/>
</dbReference>
<organism evidence="1 2">
    <name type="scientific">Candidatus Syntrophocurvum alkaliphilum</name>
    <dbReference type="NCBI Taxonomy" id="2293317"/>
    <lineage>
        <taxon>Bacteria</taxon>
        <taxon>Bacillati</taxon>
        <taxon>Bacillota</taxon>
        <taxon>Clostridia</taxon>
        <taxon>Eubacteriales</taxon>
        <taxon>Syntrophomonadaceae</taxon>
        <taxon>Candidatus Syntrophocurvum</taxon>
    </lineage>
</organism>
<accession>A0A6I6DCM6</accession>
<evidence type="ECO:0000313" key="2">
    <source>
        <dbReference type="Proteomes" id="UP000426444"/>
    </source>
</evidence>
<evidence type="ECO:0000313" key="1">
    <source>
        <dbReference type="EMBL" id="QGT98890.1"/>
    </source>
</evidence>
<name>A0A6I6DCM6_9FIRM</name>
<dbReference type="Proteomes" id="UP000426444">
    <property type="component" value="Chromosome"/>
</dbReference>